<gene>
    <name evidence="1" type="ORF">ARMGADRAFT_1087624</name>
</gene>
<dbReference type="Proteomes" id="UP000217790">
    <property type="component" value="Unassembled WGS sequence"/>
</dbReference>
<dbReference type="OrthoDB" id="3023239at2759"/>
<reference evidence="2" key="1">
    <citation type="journal article" date="2017" name="Nat. Ecol. Evol.">
        <title>Genome expansion and lineage-specific genetic innovations in the forest pathogenic fungi Armillaria.</title>
        <authorList>
            <person name="Sipos G."/>
            <person name="Prasanna A.N."/>
            <person name="Walter M.C."/>
            <person name="O'Connor E."/>
            <person name="Balint B."/>
            <person name="Krizsan K."/>
            <person name="Kiss B."/>
            <person name="Hess J."/>
            <person name="Varga T."/>
            <person name="Slot J."/>
            <person name="Riley R."/>
            <person name="Boka B."/>
            <person name="Rigling D."/>
            <person name="Barry K."/>
            <person name="Lee J."/>
            <person name="Mihaltcheva S."/>
            <person name="LaButti K."/>
            <person name="Lipzen A."/>
            <person name="Waldron R."/>
            <person name="Moloney N.M."/>
            <person name="Sperisen C."/>
            <person name="Kredics L."/>
            <person name="Vagvoelgyi C."/>
            <person name="Patrignani A."/>
            <person name="Fitzpatrick D."/>
            <person name="Nagy I."/>
            <person name="Doyle S."/>
            <person name="Anderson J.B."/>
            <person name="Grigoriev I.V."/>
            <person name="Gueldener U."/>
            <person name="Muensterkoetter M."/>
            <person name="Nagy L.G."/>
        </authorList>
    </citation>
    <scope>NUCLEOTIDE SEQUENCE [LARGE SCALE GENOMIC DNA]</scope>
    <source>
        <strain evidence="2">Ar21-2</strain>
    </source>
</reference>
<organism evidence="1 2">
    <name type="scientific">Armillaria gallica</name>
    <name type="common">Bulbous honey fungus</name>
    <name type="synonym">Armillaria bulbosa</name>
    <dbReference type="NCBI Taxonomy" id="47427"/>
    <lineage>
        <taxon>Eukaryota</taxon>
        <taxon>Fungi</taxon>
        <taxon>Dikarya</taxon>
        <taxon>Basidiomycota</taxon>
        <taxon>Agaricomycotina</taxon>
        <taxon>Agaricomycetes</taxon>
        <taxon>Agaricomycetidae</taxon>
        <taxon>Agaricales</taxon>
        <taxon>Marasmiineae</taxon>
        <taxon>Physalacriaceae</taxon>
        <taxon>Armillaria</taxon>
    </lineage>
</organism>
<dbReference type="InParanoid" id="A0A2H3CQ54"/>
<name>A0A2H3CQ54_ARMGA</name>
<evidence type="ECO:0000313" key="2">
    <source>
        <dbReference type="Proteomes" id="UP000217790"/>
    </source>
</evidence>
<keyword evidence="2" id="KW-1185">Reference proteome</keyword>
<dbReference type="AlphaFoldDB" id="A0A2H3CQ54"/>
<proteinExistence type="predicted"/>
<sequence length="842" mass="94975">MSSVLSRPKFINITWTRQIKWDAYRAGLGRFSPGKLSELIATPALKLVPTEPGEHRAIELGLYHLKKTALAYLLQFHDMVTTIPELRELVASKLHARYKLYSTLSYYKPCSVLVSTIAMMMRYRLHLHRTLGKRLPWMGHFELQCTPDQDAAVKDLYDLFINSGGSPGEQDIQSRFHTLCISLLSSCTATDSVIACPTDQLLFLYGVQSEQKWCNPAALYHRCGSLQVAFQAIFIHMARMSASCTTAYTPWPTIIEQSGDVDLDIIFPDEISDGLPLEDQSEDHPDHHWETLQPPQAFKVLKTITSFATKHISLIGPQTSEGVMNPFSRLKTLSSILYKSVESAKCVTVTNVGRQIKVTDLDGSLTGVNLDKWAQGAIMGLCELKSSILSLCPPGFSYKLLPFHRLRDDFGRGALFKQKHNAEWLDPLRQSIWTNLIQQLGLYKKGKVQVDSCQQWLEKEQTVLKALAVVFCLTCGITPGQHQFRVRFDSTSTELRDVWLLHTGQIIWVNHFARPKGDDITPAVFSLPTVVTPILMFYLNILRPISCGIFSLLARDDVIHSKEIWSHYRHHTGGSYYWKGPEISNPIVKHTKEYLDEPLTPADIRHIMLPIVRHYCSSLIMQTMDSIVDKAAQHTSLTSLNNYGRIGMLPPLPYQPFYHAEQSVTLSNIWHSLLGLGPVEESWGTHMNVLGLHSSHALLRHNGLYCARDAIKAYGPLSDPELIKKIIITQPFIHGRTGDGKNVFGDAILVRVTQLILHDMQFQALDGTQCTTEDVVTAISLIVQSLNERITGSFVDLTVLDIDSLSHYFQIRSHFTAVVETFKEEHPDGWEMFVEEVLCVVS</sequence>
<dbReference type="EMBL" id="KZ293692">
    <property type="protein sequence ID" value="PBK85175.1"/>
    <property type="molecule type" value="Genomic_DNA"/>
</dbReference>
<accession>A0A2H3CQ54</accession>
<evidence type="ECO:0000313" key="1">
    <source>
        <dbReference type="EMBL" id="PBK85175.1"/>
    </source>
</evidence>
<protein>
    <submittedName>
        <fullName evidence="1">Uncharacterized protein</fullName>
    </submittedName>
</protein>
<dbReference type="OMA" id="FIHMARM"/>